<reference evidence="10 11" key="1">
    <citation type="submission" date="2017-06" db="EMBL/GenBank/DDBJ databases">
        <authorList>
            <person name="Kim H.J."/>
            <person name="Triplett B.A."/>
        </authorList>
    </citation>
    <scope>NUCLEOTIDE SEQUENCE [LARGE SCALE GENOMIC DNA]</scope>
    <source>
        <strain evidence="10 11">DSM 19307</strain>
    </source>
</reference>
<dbReference type="EMBL" id="FZPD01000003">
    <property type="protein sequence ID" value="SNT00958.1"/>
    <property type="molecule type" value="Genomic_DNA"/>
</dbReference>
<comment type="subcellular location">
    <subcellularLocation>
        <location evidence="1">Cell membrane</location>
        <topology evidence="1">Multi-pass membrane protein</topology>
    </subcellularLocation>
</comment>
<feature type="transmembrane region" description="Helical" evidence="8">
    <location>
        <begin position="162"/>
        <end position="188"/>
    </location>
</feature>
<feature type="transmembrane region" description="Helical" evidence="8">
    <location>
        <begin position="134"/>
        <end position="150"/>
    </location>
</feature>
<feature type="transmembrane region" description="Helical" evidence="8">
    <location>
        <begin position="298"/>
        <end position="319"/>
    </location>
</feature>
<feature type="transmembrane region" description="Helical" evidence="8">
    <location>
        <begin position="357"/>
        <end position="377"/>
    </location>
</feature>
<accession>A0A239J647</accession>
<feature type="domain" description="Glycosyltransferase RgtA/B/C/D-like" evidence="9">
    <location>
        <begin position="64"/>
        <end position="204"/>
    </location>
</feature>
<keyword evidence="6 8" id="KW-1133">Transmembrane helix</keyword>
<dbReference type="AlphaFoldDB" id="A0A239J647"/>
<evidence type="ECO:0000256" key="5">
    <source>
        <dbReference type="ARBA" id="ARBA00022692"/>
    </source>
</evidence>
<evidence type="ECO:0000256" key="2">
    <source>
        <dbReference type="ARBA" id="ARBA00022475"/>
    </source>
</evidence>
<sequence>MELKKETYYLIGLGILFAIVSGISFHINSVKVFGDAFRYLEYSENLKDGFYIEKHNMRYFGFVLFIHLIDKLPGNHHLNIIVAQYILSGVALLFLYRGVKIIFEKPEIAAITTALFLLFIEIPFWNSYVLCESLYISSTCIAIYFLARVYKTGDTISYIGLIGMIVFLAFVKPTGIAFGLAIMITVLFSMRNKVSRPVNLMMGLGLTFGAIVLVNRYLMTYDVIENYQLGEIISGVTTLPHIKGIQYYMVDVPGDLNILGDSYPPIIRITHFALFNFSYWLKLTLAKVMFLITHVRPLWSIGHNMFNGLFLLFSYFLFVKSLWNKAIRPEIKAFALSYFIIHIAGVGLTAADWDGRFLMPVLPVLFILSAFQLSQLCEETNWMKSIKKR</sequence>
<dbReference type="OrthoDB" id="891708at2"/>
<keyword evidence="7 8" id="KW-0472">Membrane</keyword>
<dbReference type="GO" id="GO:0005886">
    <property type="term" value="C:plasma membrane"/>
    <property type="evidence" value="ECO:0007669"/>
    <property type="project" value="UniProtKB-SubCell"/>
</dbReference>
<dbReference type="InterPro" id="IPR050297">
    <property type="entry name" value="LipidA_mod_glycosyltrf_83"/>
</dbReference>
<keyword evidence="3 10" id="KW-0328">Glycosyltransferase</keyword>
<evidence type="ECO:0000256" key="4">
    <source>
        <dbReference type="ARBA" id="ARBA00022679"/>
    </source>
</evidence>
<dbReference type="PANTHER" id="PTHR33908">
    <property type="entry name" value="MANNOSYLTRANSFERASE YKCB-RELATED"/>
    <property type="match status" value="1"/>
</dbReference>
<dbReference type="GO" id="GO:0016763">
    <property type="term" value="F:pentosyltransferase activity"/>
    <property type="evidence" value="ECO:0007669"/>
    <property type="project" value="TreeGrafter"/>
</dbReference>
<proteinExistence type="predicted"/>
<evidence type="ECO:0000256" key="8">
    <source>
        <dbReference type="SAM" id="Phobius"/>
    </source>
</evidence>
<evidence type="ECO:0000256" key="7">
    <source>
        <dbReference type="ARBA" id="ARBA00023136"/>
    </source>
</evidence>
<keyword evidence="4 10" id="KW-0808">Transferase</keyword>
<evidence type="ECO:0000313" key="10">
    <source>
        <dbReference type="EMBL" id="SNT00958.1"/>
    </source>
</evidence>
<feature type="transmembrane region" description="Helical" evidence="8">
    <location>
        <begin position="200"/>
        <end position="218"/>
    </location>
</feature>
<keyword evidence="5 8" id="KW-0812">Transmembrane</keyword>
<evidence type="ECO:0000256" key="6">
    <source>
        <dbReference type="ARBA" id="ARBA00022989"/>
    </source>
</evidence>
<evidence type="ECO:0000256" key="3">
    <source>
        <dbReference type="ARBA" id="ARBA00022676"/>
    </source>
</evidence>
<feature type="transmembrane region" description="Helical" evidence="8">
    <location>
        <begin position="331"/>
        <end position="351"/>
    </location>
</feature>
<dbReference type="InterPro" id="IPR038731">
    <property type="entry name" value="RgtA/B/C-like"/>
</dbReference>
<feature type="transmembrane region" description="Helical" evidence="8">
    <location>
        <begin position="7"/>
        <end position="27"/>
    </location>
</feature>
<evidence type="ECO:0000259" key="9">
    <source>
        <dbReference type="Pfam" id="PF13231"/>
    </source>
</evidence>
<feature type="transmembrane region" description="Helical" evidence="8">
    <location>
        <begin position="78"/>
        <end position="96"/>
    </location>
</feature>
<dbReference type="Proteomes" id="UP000198393">
    <property type="component" value="Unassembled WGS sequence"/>
</dbReference>
<evidence type="ECO:0000313" key="11">
    <source>
        <dbReference type="Proteomes" id="UP000198393"/>
    </source>
</evidence>
<keyword evidence="11" id="KW-1185">Reference proteome</keyword>
<dbReference type="GO" id="GO:0009103">
    <property type="term" value="P:lipopolysaccharide biosynthetic process"/>
    <property type="evidence" value="ECO:0007669"/>
    <property type="project" value="UniProtKB-ARBA"/>
</dbReference>
<name>A0A239J647_EKHLU</name>
<dbReference type="Pfam" id="PF13231">
    <property type="entry name" value="PMT_2"/>
    <property type="match status" value="1"/>
</dbReference>
<protein>
    <submittedName>
        <fullName evidence="10">Dolichyl-phosphate-mannose-protein mannosyltransferase</fullName>
    </submittedName>
</protein>
<keyword evidence="2" id="KW-1003">Cell membrane</keyword>
<dbReference type="RefSeq" id="WP_089356708.1">
    <property type="nucleotide sequence ID" value="NZ_FZPD01000003.1"/>
</dbReference>
<dbReference type="PANTHER" id="PTHR33908:SF11">
    <property type="entry name" value="MEMBRANE PROTEIN"/>
    <property type="match status" value="1"/>
</dbReference>
<organism evidence="10 11">
    <name type="scientific">Ekhidna lutea</name>
    <dbReference type="NCBI Taxonomy" id="447679"/>
    <lineage>
        <taxon>Bacteria</taxon>
        <taxon>Pseudomonadati</taxon>
        <taxon>Bacteroidota</taxon>
        <taxon>Cytophagia</taxon>
        <taxon>Cytophagales</taxon>
        <taxon>Reichenbachiellaceae</taxon>
        <taxon>Ekhidna</taxon>
    </lineage>
</organism>
<gene>
    <name evidence="10" type="ORF">SAMN05421640_1992</name>
</gene>
<evidence type="ECO:0000256" key="1">
    <source>
        <dbReference type="ARBA" id="ARBA00004651"/>
    </source>
</evidence>